<gene>
    <name evidence="1" type="ORF">L1987_75684</name>
</gene>
<reference evidence="2" key="1">
    <citation type="journal article" date="2022" name="Mol. Ecol. Resour.">
        <title>The genomes of chicory, endive, great burdock and yacon provide insights into Asteraceae palaeo-polyploidization history and plant inulin production.</title>
        <authorList>
            <person name="Fan W."/>
            <person name="Wang S."/>
            <person name="Wang H."/>
            <person name="Wang A."/>
            <person name="Jiang F."/>
            <person name="Liu H."/>
            <person name="Zhao H."/>
            <person name="Xu D."/>
            <person name="Zhang Y."/>
        </authorList>
    </citation>
    <scope>NUCLEOTIDE SEQUENCE [LARGE SCALE GENOMIC DNA]</scope>
    <source>
        <strain evidence="2">cv. Yunnan</strain>
    </source>
</reference>
<evidence type="ECO:0000313" key="2">
    <source>
        <dbReference type="Proteomes" id="UP001056120"/>
    </source>
</evidence>
<dbReference type="Proteomes" id="UP001056120">
    <property type="component" value="Linkage Group LG25"/>
</dbReference>
<protein>
    <submittedName>
        <fullName evidence="1">Uncharacterized protein</fullName>
    </submittedName>
</protein>
<keyword evidence="2" id="KW-1185">Reference proteome</keyword>
<organism evidence="1 2">
    <name type="scientific">Smallanthus sonchifolius</name>
    <dbReference type="NCBI Taxonomy" id="185202"/>
    <lineage>
        <taxon>Eukaryota</taxon>
        <taxon>Viridiplantae</taxon>
        <taxon>Streptophyta</taxon>
        <taxon>Embryophyta</taxon>
        <taxon>Tracheophyta</taxon>
        <taxon>Spermatophyta</taxon>
        <taxon>Magnoliopsida</taxon>
        <taxon>eudicotyledons</taxon>
        <taxon>Gunneridae</taxon>
        <taxon>Pentapetalae</taxon>
        <taxon>asterids</taxon>
        <taxon>campanulids</taxon>
        <taxon>Asterales</taxon>
        <taxon>Asteraceae</taxon>
        <taxon>Asteroideae</taxon>
        <taxon>Heliantheae alliance</taxon>
        <taxon>Millerieae</taxon>
        <taxon>Smallanthus</taxon>
    </lineage>
</organism>
<sequence>MSLVTALEIVKRTYRPWWFIVFPEGTRMTPQKLIVARDYATSQKLHIPKNVLVPRTKGFVSIVKYSRKHFQAVYDLTLVVPHGYVHPTIANVLKGEETAINIHIKRYPIKKLPETDENVAMWCRERFCEKDAFLDKYMVEGTIDGQISRTIGNKKHVHPLFEGDVTHQWQRASVIAEVLKKETPTAHSSSTFIFSSSDLCFLHTALHHAVSSPLISPHTVTTSFRCGSNFHLL</sequence>
<comment type="caution">
    <text evidence="1">The sequence shown here is derived from an EMBL/GenBank/DDBJ whole genome shotgun (WGS) entry which is preliminary data.</text>
</comment>
<dbReference type="EMBL" id="CM042042">
    <property type="protein sequence ID" value="KAI3705446.1"/>
    <property type="molecule type" value="Genomic_DNA"/>
</dbReference>
<evidence type="ECO:0000313" key="1">
    <source>
        <dbReference type="EMBL" id="KAI3705446.1"/>
    </source>
</evidence>
<proteinExistence type="predicted"/>
<accession>A0ACB9A7F0</accession>
<reference evidence="1 2" key="2">
    <citation type="journal article" date="2022" name="Mol. Ecol. Resour.">
        <title>The genomes of chicory, endive, great burdock and yacon provide insights into Asteraceae paleo-polyploidization history and plant inulin production.</title>
        <authorList>
            <person name="Fan W."/>
            <person name="Wang S."/>
            <person name="Wang H."/>
            <person name="Wang A."/>
            <person name="Jiang F."/>
            <person name="Liu H."/>
            <person name="Zhao H."/>
            <person name="Xu D."/>
            <person name="Zhang Y."/>
        </authorList>
    </citation>
    <scope>NUCLEOTIDE SEQUENCE [LARGE SCALE GENOMIC DNA]</scope>
    <source>
        <strain evidence="2">cv. Yunnan</strain>
        <tissue evidence="1">Leaves</tissue>
    </source>
</reference>
<name>A0ACB9A7F0_9ASTR</name>